<keyword evidence="1" id="KW-0812">Transmembrane</keyword>
<feature type="transmembrane region" description="Helical" evidence="1">
    <location>
        <begin position="90"/>
        <end position="111"/>
    </location>
</feature>
<evidence type="ECO:0000313" key="3">
    <source>
        <dbReference type="Proteomes" id="UP001223144"/>
    </source>
</evidence>
<sequence>MRPQPGVALTSAMVALTLTTGVVEAVSFLVLGPVFTAVQTGNLLLLGIAFGGGDGLSPAASAASLGGFATGVVLGTHFTERIKARGHRWLVGALCAEAALLGVAGLAGWGIEAVGRTPTARHYAVTATVAGAMGLQAVAAMRARVPDVPTVVVTRTLVVLLSVPPLAPPAANTPSGPRHQGRRAAAFGAMLTGAWLGAGLLHLSVSPGAVLLAAAGGVLAVGLGYGYVPHRRPPRPDRPAGPTPAPD</sequence>
<feature type="transmembrane region" description="Helical" evidence="1">
    <location>
        <begin position="60"/>
        <end position="78"/>
    </location>
</feature>
<keyword evidence="1" id="KW-0472">Membrane</keyword>
<reference evidence="2 3" key="1">
    <citation type="submission" date="2023-04" db="EMBL/GenBank/DDBJ databases">
        <title>Streptomyces chengmaiensis sp. nov. isolated from the stem of mangrove plant in Hainan.</title>
        <authorList>
            <person name="Huang X."/>
            <person name="Zhou S."/>
            <person name="Chu X."/>
            <person name="Xie Y."/>
            <person name="Lin Y."/>
        </authorList>
    </citation>
    <scope>NUCLEOTIDE SEQUENCE [LARGE SCALE GENOMIC DNA]</scope>
    <source>
        <strain evidence="2 3">HNM0663</strain>
    </source>
</reference>
<dbReference type="InterPro" id="IPR010699">
    <property type="entry name" value="DUF1275"/>
</dbReference>
<accession>A0ABT6HW16</accession>
<evidence type="ECO:0000256" key="1">
    <source>
        <dbReference type="SAM" id="Phobius"/>
    </source>
</evidence>
<name>A0ABT6HW16_9ACTN</name>
<feature type="transmembrane region" description="Helical" evidence="1">
    <location>
        <begin position="184"/>
        <end position="203"/>
    </location>
</feature>
<dbReference type="EMBL" id="JARWBG010000043">
    <property type="protein sequence ID" value="MDH2392522.1"/>
    <property type="molecule type" value="Genomic_DNA"/>
</dbReference>
<keyword evidence="3" id="KW-1185">Reference proteome</keyword>
<organism evidence="2 3">
    <name type="scientific">Streptomyces chengmaiensis</name>
    <dbReference type="NCBI Taxonomy" id="3040919"/>
    <lineage>
        <taxon>Bacteria</taxon>
        <taxon>Bacillati</taxon>
        <taxon>Actinomycetota</taxon>
        <taxon>Actinomycetes</taxon>
        <taxon>Kitasatosporales</taxon>
        <taxon>Streptomycetaceae</taxon>
        <taxon>Streptomyces</taxon>
    </lineage>
</organism>
<feature type="transmembrane region" description="Helical" evidence="1">
    <location>
        <begin position="209"/>
        <end position="228"/>
    </location>
</feature>
<feature type="transmembrane region" description="Helical" evidence="1">
    <location>
        <begin position="123"/>
        <end position="141"/>
    </location>
</feature>
<comment type="caution">
    <text evidence="2">The sequence shown here is derived from an EMBL/GenBank/DDBJ whole genome shotgun (WGS) entry which is preliminary data.</text>
</comment>
<dbReference type="PANTHER" id="PTHR37488:SF2">
    <property type="entry name" value="DUF1275 DOMAIN-CONTAINING PROTEIN"/>
    <property type="match status" value="1"/>
</dbReference>
<gene>
    <name evidence="2" type="ORF">QCN29_27840</name>
</gene>
<protein>
    <submittedName>
        <fullName evidence="2">YoaK family protein</fullName>
    </submittedName>
</protein>
<dbReference type="Proteomes" id="UP001223144">
    <property type="component" value="Unassembled WGS sequence"/>
</dbReference>
<dbReference type="RefSeq" id="WP_279931621.1">
    <property type="nucleotide sequence ID" value="NZ_JARWBG010000043.1"/>
</dbReference>
<dbReference type="Pfam" id="PF06912">
    <property type="entry name" value="DUF1275"/>
    <property type="match status" value="1"/>
</dbReference>
<keyword evidence="1" id="KW-1133">Transmembrane helix</keyword>
<dbReference type="PANTHER" id="PTHR37488">
    <property type="entry name" value="DUF1275 DOMAIN-CONTAINING PROTEIN"/>
    <property type="match status" value="1"/>
</dbReference>
<proteinExistence type="predicted"/>
<evidence type="ECO:0000313" key="2">
    <source>
        <dbReference type="EMBL" id="MDH2392522.1"/>
    </source>
</evidence>